<evidence type="ECO:0000313" key="2">
    <source>
        <dbReference type="EMBL" id="AEK08189.1"/>
    </source>
</evidence>
<evidence type="ECO:0000313" key="3">
    <source>
        <dbReference type="Proteomes" id="UP000008404"/>
    </source>
</evidence>
<dbReference type="SUPFAM" id="SSF46689">
    <property type="entry name" value="Homeodomain-like"/>
    <property type="match status" value="1"/>
</dbReference>
<dbReference type="GeneID" id="40233039"/>
<proteinExistence type="predicted"/>
<dbReference type="KEGG" id="vg:40233039"/>
<evidence type="ECO:0000256" key="1">
    <source>
        <dbReference type="SAM" id="MobiDB-lite"/>
    </source>
</evidence>
<evidence type="ECO:0008006" key="4">
    <source>
        <dbReference type="Google" id="ProtNLM"/>
    </source>
</evidence>
<dbReference type="RefSeq" id="YP_009636303.1">
    <property type="nucleotide sequence ID" value="NC_042316.1"/>
</dbReference>
<dbReference type="Gene3D" id="1.10.10.60">
    <property type="entry name" value="Homeodomain-like"/>
    <property type="match status" value="1"/>
</dbReference>
<protein>
    <recommendedName>
        <fullName evidence="4">Helix-turn-helix DNA binding protein</fullName>
    </recommendedName>
</protein>
<keyword evidence="3" id="KW-1185">Reference proteome</keyword>
<organism evidence="2 3">
    <name type="scientific">Mycobacterium phage Baka</name>
    <dbReference type="NCBI Taxonomy" id="2902882"/>
    <lineage>
        <taxon>Viruses</taxon>
        <taxon>Duplodnaviria</taxon>
        <taxon>Heunggongvirae</taxon>
        <taxon>Uroviricota</taxon>
        <taxon>Caudoviricetes</taxon>
        <taxon>Omegavirus</taxon>
        <taxon>Omegavirus baka</taxon>
    </lineage>
</organism>
<dbReference type="EMBL" id="JF937090">
    <property type="protein sequence ID" value="AEK08189.1"/>
    <property type="molecule type" value="Genomic_DNA"/>
</dbReference>
<dbReference type="InterPro" id="IPR009057">
    <property type="entry name" value="Homeodomain-like_sf"/>
</dbReference>
<name>G1D090_9CAUD</name>
<dbReference type="Proteomes" id="UP000008404">
    <property type="component" value="Segment"/>
</dbReference>
<reference evidence="2 3" key="1">
    <citation type="journal article" date="2012" name="J. Virol.">
        <title>Complete Genome Sequences of 138 Mycobacteriophages.</title>
        <authorList>
            <consortium name="the Science Education Alliance Phage Hunters Advancing Genomics and Evolutionary Science Program"/>
            <consortium name="the KwaZulu-Natal Research Institute for Tuberculosis and HIV Mycobacterial Genetics Course Students"/>
            <consortium name="the Phage Hunters Integrating Research and Education Program"/>
            <person name="Hatfull G.F."/>
        </authorList>
    </citation>
    <scope>NUCLEOTIDE SEQUENCE [LARGE SCALE GENOMIC DNA]</scope>
    <source>
        <strain evidence="2">Baka</strain>
    </source>
</reference>
<gene>
    <name evidence="2" type="primary">132</name>
    <name evidence="2" type="ORF">PBI_BAKA_132</name>
</gene>
<feature type="region of interest" description="Disordered" evidence="1">
    <location>
        <begin position="1"/>
        <end position="20"/>
    </location>
</feature>
<accession>G1D090</accession>
<feature type="compositionally biased region" description="Polar residues" evidence="1">
    <location>
        <begin position="10"/>
        <end position="20"/>
    </location>
</feature>
<dbReference type="Pfam" id="PF13384">
    <property type="entry name" value="HTH_23"/>
    <property type="match status" value="1"/>
</dbReference>
<sequence length="251" mass="28440">MKYGKCRRPNCQNSTRSRGSNALCEKHLRTRPRGYVDPAKAVEHLNALHDKGMTWDAISDVLGMSRHALQRVRLGKTPRMQARTVQRILEVPIPGAPVAVGMAYVPSIGSRRRVGALMALGHARPDICRISGVHSSQMYTLFKKDVIRATTAKAVSDAFNRMQFETGSSIRSKKWAEAHGYPTPFSWEESEIDDPRARPRIDPTLLTKGRLEEYKKLRDQGLTKKEIAKRFNLNESTLYDWINRQKAKGNL</sequence>